<name>A0A1L8QR14_9ENTE</name>
<dbReference type="RefSeq" id="WP_342741501.1">
    <property type="nucleotide sequence ID" value="NZ_JBHSHF010000013.1"/>
</dbReference>
<protein>
    <submittedName>
        <fullName evidence="2">Uncharacterized protein</fullName>
    </submittedName>
</protein>
<evidence type="ECO:0000256" key="1">
    <source>
        <dbReference type="SAM" id="Phobius"/>
    </source>
</evidence>
<evidence type="ECO:0000313" key="3">
    <source>
        <dbReference type="Proteomes" id="UP000182149"/>
    </source>
</evidence>
<keyword evidence="3" id="KW-1185">Reference proteome</keyword>
<comment type="caution">
    <text evidence="2">The sequence shown here is derived from an EMBL/GenBank/DDBJ whole genome shotgun (WGS) entry which is preliminary data.</text>
</comment>
<reference evidence="2 3" key="1">
    <citation type="submission" date="2014-12" db="EMBL/GenBank/DDBJ databases">
        <title>Draft genome sequences of 29 type strains of Enterococci.</title>
        <authorList>
            <person name="Zhong Z."/>
            <person name="Sun Z."/>
            <person name="Liu W."/>
            <person name="Zhang W."/>
            <person name="Zhang H."/>
        </authorList>
    </citation>
    <scope>NUCLEOTIDE SEQUENCE [LARGE SCALE GENOMIC DNA]</scope>
    <source>
        <strain evidence="2 3">DSM 17690</strain>
    </source>
</reference>
<feature type="transmembrane region" description="Helical" evidence="1">
    <location>
        <begin position="25"/>
        <end position="54"/>
    </location>
</feature>
<sequence length="141" mass="15799">MGSQVTTEIESLFQELMNQSGWIQVIIWLLILISILIVGYLLLSLLFFPLMYLFNRLTDKNQSNPLSKEELLIGELTEKITGFSTGEVMAIDGMSARSLYPAQLYRETEQESGLLLPKGTKVLIVGFNDQGIALVVEKKSI</sequence>
<keyword evidence="1" id="KW-0472">Membrane</keyword>
<keyword evidence="1" id="KW-1133">Transmembrane helix</keyword>
<keyword evidence="1" id="KW-0812">Transmembrane</keyword>
<dbReference type="Gene3D" id="2.40.50.140">
    <property type="entry name" value="Nucleic acid-binding proteins"/>
    <property type="match status" value="1"/>
</dbReference>
<gene>
    <name evidence="2" type="ORF">RU93_GL000418</name>
</gene>
<organism evidence="2 3">
    <name type="scientific">Enterococcus aquimarinus</name>
    <dbReference type="NCBI Taxonomy" id="328396"/>
    <lineage>
        <taxon>Bacteria</taxon>
        <taxon>Bacillati</taxon>
        <taxon>Bacillota</taxon>
        <taxon>Bacilli</taxon>
        <taxon>Lactobacillales</taxon>
        <taxon>Enterococcaceae</taxon>
        <taxon>Enterococcus</taxon>
    </lineage>
</organism>
<dbReference type="InterPro" id="IPR012340">
    <property type="entry name" value="NA-bd_OB-fold"/>
</dbReference>
<accession>A0A1L8QR14</accession>
<dbReference type="EMBL" id="JXKD01000011">
    <property type="protein sequence ID" value="OJG09968.1"/>
    <property type="molecule type" value="Genomic_DNA"/>
</dbReference>
<dbReference type="AlphaFoldDB" id="A0A1L8QR14"/>
<dbReference type="Proteomes" id="UP000182149">
    <property type="component" value="Unassembled WGS sequence"/>
</dbReference>
<dbReference type="STRING" id="328396.RU93_GL000418"/>
<proteinExistence type="predicted"/>
<evidence type="ECO:0000313" key="2">
    <source>
        <dbReference type="EMBL" id="OJG09968.1"/>
    </source>
</evidence>